<dbReference type="EMBL" id="JRZE01000003">
    <property type="protein sequence ID" value="KHF44906.1"/>
    <property type="molecule type" value="Genomic_DNA"/>
</dbReference>
<feature type="compositionally biased region" description="Basic and acidic residues" evidence="2">
    <location>
        <begin position="316"/>
        <end position="329"/>
    </location>
</feature>
<evidence type="ECO:0000256" key="2">
    <source>
        <dbReference type="SAM" id="MobiDB-lite"/>
    </source>
</evidence>
<dbReference type="SUPFAM" id="SSF140459">
    <property type="entry name" value="PE/PPE dimer-like"/>
    <property type="match status" value="1"/>
</dbReference>
<evidence type="ECO:0000313" key="4">
    <source>
        <dbReference type="EMBL" id="KHF44906.1"/>
    </source>
</evidence>
<evidence type="ECO:0000259" key="3">
    <source>
        <dbReference type="Pfam" id="PF00823"/>
    </source>
</evidence>
<protein>
    <recommendedName>
        <fullName evidence="3">PPE domain-containing protein</fullName>
    </recommendedName>
</protein>
<feature type="region of interest" description="Disordered" evidence="2">
    <location>
        <begin position="204"/>
        <end position="282"/>
    </location>
</feature>
<dbReference type="Proteomes" id="UP000030848">
    <property type="component" value="Unassembled WGS sequence"/>
</dbReference>
<sequence>MNNEDDVTIPEVPEILPPIVCLPWPLPEPPLDPEHFHDEIDWSTFSPEELYRMATTGLDLEGANEVAAEWSRLGAELDDIGAELRRMLDVAADAWQGEAAEQTRDTLQRLVAWTEETADASNRVCGCVTEQADLAARTAHEMPPPPPRKPPFFGPPASGTPVFALGAEFVEDPASERDRITTAHHHAAEVMRRYQEQSRDVYTRVPTFPDPAPDMGVKRTPDEPEREDSPEDTTTASAVVGGGIQGLAGGVAAPGSSPGTYSGSGTGGTPGGQAAQGLGTGAGQVVASSTPAVSGAVGGRGATGMGAMPMAGMGARRKEEDIEHRRPSYLEEDEDLWHGQTLPTPPVIGEEPRHGGRF</sequence>
<evidence type="ECO:0000313" key="5">
    <source>
        <dbReference type="Proteomes" id="UP000030848"/>
    </source>
</evidence>
<feature type="compositionally biased region" description="Low complexity" evidence="2">
    <location>
        <begin position="250"/>
        <end position="261"/>
    </location>
</feature>
<organism evidence="4 5">
    <name type="scientific">Saccharomonospora viridis</name>
    <dbReference type="NCBI Taxonomy" id="1852"/>
    <lineage>
        <taxon>Bacteria</taxon>
        <taxon>Bacillati</taxon>
        <taxon>Actinomycetota</taxon>
        <taxon>Actinomycetes</taxon>
        <taxon>Pseudonocardiales</taxon>
        <taxon>Pseudonocardiaceae</taxon>
        <taxon>Saccharomonospora</taxon>
    </lineage>
</organism>
<feature type="region of interest" description="Disordered" evidence="2">
    <location>
        <begin position="295"/>
        <end position="358"/>
    </location>
</feature>
<dbReference type="Gene3D" id="1.20.1260.20">
    <property type="entry name" value="PPE superfamily"/>
    <property type="match status" value="1"/>
</dbReference>
<feature type="domain" description="PPE" evidence="3">
    <location>
        <begin position="42"/>
        <end position="146"/>
    </location>
</feature>
<comment type="caution">
    <text evidence="4">The sequence shown here is derived from an EMBL/GenBank/DDBJ whole genome shotgun (WGS) entry which is preliminary data.</text>
</comment>
<comment type="similarity">
    <text evidence="1">Belongs to the mycobacterial PPE family.</text>
</comment>
<gene>
    <name evidence="4" type="ORF">MINT15_17880</name>
</gene>
<dbReference type="Pfam" id="PF00823">
    <property type="entry name" value="PPE"/>
    <property type="match status" value="1"/>
</dbReference>
<dbReference type="RefSeq" id="WP_037309725.1">
    <property type="nucleotide sequence ID" value="NZ_FOWS01000002.1"/>
</dbReference>
<proteinExistence type="inferred from homology"/>
<dbReference type="InterPro" id="IPR000030">
    <property type="entry name" value="PPE_dom"/>
</dbReference>
<dbReference type="AlphaFoldDB" id="A0A837DGA3"/>
<feature type="compositionally biased region" description="Gly residues" evidence="2">
    <location>
        <begin position="262"/>
        <end position="271"/>
    </location>
</feature>
<feature type="compositionally biased region" description="Gly residues" evidence="2">
    <location>
        <begin position="240"/>
        <end position="249"/>
    </location>
</feature>
<dbReference type="InterPro" id="IPR038332">
    <property type="entry name" value="PPE_sf"/>
</dbReference>
<feature type="compositionally biased region" description="Low complexity" evidence="2">
    <location>
        <begin position="305"/>
        <end position="314"/>
    </location>
</feature>
<accession>A0A837DGA3</accession>
<reference evidence="4 5" key="1">
    <citation type="submission" date="2014-10" db="EMBL/GenBank/DDBJ databases">
        <title>Genome sequence of Micropolyspora internatus JCM3315.</title>
        <authorList>
            <person name="Shin S.-K."/>
            <person name="Yi H."/>
        </authorList>
    </citation>
    <scope>NUCLEOTIDE SEQUENCE [LARGE SCALE GENOMIC DNA]</scope>
    <source>
        <strain evidence="4 5">JCM 3315</strain>
    </source>
</reference>
<dbReference type="OrthoDB" id="3681508at2"/>
<evidence type="ECO:0000256" key="1">
    <source>
        <dbReference type="ARBA" id="ARBA00010652"/>
    </source>
</evidence>
<name>A0A837DGA3_9PSEU</name>